<reference evidence="2" key="1">
    <citation type="submission" date="2020-02" db="EMBL/GenBank/DDBJ databases">
        <authorList>
            <person name="Meier V. D."/>
        </authorList>
    </citation>
    <scope>NUCLEOTIDE SEQUENCE</scope>
    <source>
        <strain evidence="2">AVDCRST_MAG65</strain>
    </source>
</reference>
<feature type="non-terminal residue" evidence="2">
    <location>
        <position position="154"/>
    </location>
</feature>
<dbReference type="AlphaFoldDB" id="A0A6J4RBI0"/>
<proteinExistence type="predicted"/>
<feature type="compositionally biased region" description="Basic residues" evidence="1">
    <location>
        <begin position="1"/>
        <end position="14"/>
    </location>
</feature>
<feature type="compositionally biased region" description="Basic residues" evidence="1">
    <location>
        <begin position="33"/>
        <end position="43"/>
    </location>
</feature>
<gene>
    <name evidence="2" type="ORF">AVDCRST_MAG65-524</name>
</gene>
<name>A0A6J4RBI0_9ACTN</name>
<feature type="compositionally biased region" description="Basic and acidic residues" evidence="1">
    <location>
        <begin position="145"/>
        <end position="154"/>
    </location>
</feature>
<organism evidence="2">
    <name type="scientific">uncultured Solirubrobacteraceae bacterium</name>
    <dbReference type="NCBI Taxonomy" id="1162706"/>
    <lineage>
        <taxon>Bacteria</taxon>
        <taxon>Bacillati</taxon>
        <taxon>Actinomycetota</taxon>
        <taxon>Thermoleophilia</taxon>
        <taxon>Solirubrobacterales</taxon>
        <taxon>Solirubrobacteraceae</taxon>
        <taxon>environmental samples</taxon>
    </lineage>
</organism>
<feature type="region of interest" description="Disordered" evidence="1">
    <location>
        <begin position="1"/>
        <end position="154"/>
    </location>
</feature>
<evidence type="ECO:0000313" key="2">
    <source>
        <dbReference type="EMBL" id="CAA9468334.1"/>
    </source>
</evidence>
<protein>
    <submittedName>
        <fullName evidence="2">Uncharacterized protein</fullName>
    </submittedName>
</protein>
<feature type="compositionally biased region" description="Basic residues" evidence="1">
    <location>
        <begin position="93"/>
        <end position="102"/>
    </location>
</feature>
<feature type="non-terminal residue" evidence="2">
    <location>
        <position position="1"/>
    </location>
</feature>
<sequence length="154" mass="16186">VDRRGLHRHRRARGRGLGLRDGPAVDARVGDHRARRLGRRRRPAAGGLPDAADARAARRPLQGGLDAGRGAGPVLRTLGGARPRALDGDHRGHAQRARRRHALPLLQHLPGAVRAPGSGRLARDGGRHPGAGGGRLARAPQAEAGEPHRRGAGV</sequence>
<evidence type="ECO:0000256" key="1">
    <source>
        <dbReference type="SAM" id="MobiDB-lite"/>
    </source>
</evidence>
<accession>A0A6J4RBI0</accession>
<dbReference type="EMBL" id="CADCVL010000087">
    <property type="protein sequence ID" value="CAA9468334.1"/>
    <property type="molecule type" value="Genomic_DNA"/>
</dbReference>